<dbReference type="EMBL" id="JBHSKF010000003">
    <property type="protein sequence ID" value="MFC5287007.1"/>
    <property type="molecule type" value="Genomic_DNA"/>
</dbReference>
<name>A0ABW0EHX9_9PSEU</name>
<gene>
    <name evidence="2" type="ORF">ACFPM7_08080</name>
</gene>
<organism evidence="2 3">
    <name type="scientific">Actinokineospora guangxiensis</name>
    <dbReference type="NCBI Taxonomy" id="1490288"/>
    <lineage>
        <taxon>Bacteria</taxon>
        <taxon>Bacillati</taxon>
        <taxon>Actinomycetota</taxon>
        <taxon>Actinomycetes</taxon>
        <taxon>Pseudonocardiales</taxon>
        <taxon>Pseudonocardiaceae</taxon>
        <taxon>Actinokineospora</taxon>
    </lineage>
</organism>
<comment type="caution">
    <text evidence="2">The sequence shown here is derived from an EMBL/GenBank/DDBJ whole genome shotgun (WGS) entry which is preliminary data.</text>
</comment>
<proteinExistence type="predicted"/>
<dbReference type="RefSeq" id="WP_378245522.1">
    <property type="nucleotide sequence ID" value="NZ_JBHSKF010000003.1"/>
</dbReference>
<feature type="transmembrane region" description="Helical" evidence="1">
    <location>
        <begin position="93"/>
        <end position="110"/>
    </location>
</feature>
<keyword evidence="1" id="KW-0472">Membrane</keyword>
<keyword evidence="3" id="KW-1185">Reference proteome</keyword>
<evidence type="ECO:0000256" key="1">
    <source>
        <dbReference type="SAM" id="Phobius"/>
    </source>
</evidence>
<dbReference type="Proteomes" id="UP001596157">
    <property type="component" value="Unassembled WGS sequence"/>
</dbReference>
<evidence type="ECO:0000313" key="3">
    <source>
        <dbReference type="Proteomes" id="UP001596157"/>
    </source>
</evidence>
<keyword evidence="1" id="KW-1133">Transmembrane helix</keyword>
<keyword evidence="1" id="KW-0812">Transmembrane</keyword>
<sequence length="129" mass="12867">MTTDPLDQITLTPRGFGAVLALLAMLVGLVLAVVPVGVAHPDPASGHGVTCGNAIGGAETDWIVEDLGYNVQTTTVAYIALCEEATSARATKAWLLFAGGLVGVLALGALRRPLPASPGSAPPSGPAPA</sequence>
<accession>A0ABW0EHX9</accession>
<protein>
    <submittedName>
        <fullName evidence="2">Uncharacterized protein</fullName>
    </submittedName>
</protein>
<evidence type="ECO:0000313" key="2">
    <source>
        <dbReference type="EMBL" id="MFC5287007.1"/>
    </source>
</evidence>
<reference evidence="3" key="1">
    <citation type="journal article" date="2019" name="Int. J. Syst. Evol. Microbiol.">
        <title>The Global Catalogue of Microorganisms (GCM) 10K type strain sequencing project: providing services to taxonomists for standard genome sequencing and annotation.</title>
        <authorList>
            <consortium name="The Broad Institute Genomics Platform"/>
            <consortium name="The Broad Institute Genome Sequencing Center for Infectious Disease"/>
            <person name="Wu L."/>
            <person name="Ma J."/>
        </authorList>
    </citation>
    <scope>NUCLEOTIDE SEQUENCE [LARGE SCALE GENOMIC DNA]</scope>
    <source>
        <strain evidence="3">CCUG 59778</strain>
    </source>
</reference>
<feature type="transmembrane region" description="Helical" evidence="1">
    <location>
        <begin position="16"/>
        <end position="38"/>
    </location>
</feature>